<keyword evidence="6" id="KW-1185">Reference proteome</keyword>
<dbReference type="InterPro" id="IPR027291">
    <property type="entry name" value="Glyco_hydro_38_N_sf"/>
</dbReference>
<protein>
    <submittedName>
        <fullName evidence="5">Glycoside hydrolase family 57</fullName>
    </submittedName>
</protein>
<dbReference type="Pfam" id="PF03065">
    <property type="entry name" value="Glyco_hydro_57"/>
    <property type="match status" value="1"/>
</dbReference>
<evidence type="ECO:0000259" key="4">
    <source>
        <dbReference type="Pfam" id="PF03065"/>
    </source>
</evidence>
<dbReference type="STRING" id="717773.Thicy_1316"/>
<comment type="similarity">
    <text evidence="1 3">Belongs to the glycosyl hydrolase 57 family.</text>
</comment>
<organism evidence="5 6">
    <name type="scientific">Thiomicrospira cyclica (strain DSM 14477 / JCM 11371 / ALM1)</name>
    <name type="common">Thioalkalimicrobium cyclicum</name>
    <dbReference type="NCBI Taxonomy" id="717773"/>
    <lineage>
        <taxon>Bacteria</taxon>
        <taxon>Pseudomonadati</taxon>
        <taxon>Pseudomonadota</taxon>
        <taxon>Gammaproteobacteria</taxon>
        <taxon>Thiotrichales</taxon>
        <taxon>Piscirickettsiaceae</taxon>
        <taxon>Thiomicrospira</taxon>
    </lineage>
</organism>
<reference evidence="5 6" key="1">
    <citation type="submission" date="2011-05" db="EMBL/GenBank/DDBJ databases">
        <title>Complete sequence of Thioalkalimicrobium cyclicum ALM1.</title>
        <authorList>
            <consortium name="US DOE Joint Genome Institute"/>
            <person name="Lucas S."/>
            <person name="Han J."/>
            <person name="Lapidus A."/>
            <person name="Cheng J.-F."/>
            <person name="Goodwin L."/>
            <person name="Pitluck S."/>
            <person name="Peters L."/>
            <person name="Mikhailova N."/>
            <person name="Davenport K."/>
            <person name="Han C."/>
            <person name="Tapia R."/>
            <person name="Land M."/>
            <person name="Hauser L."/>
            <person name="Kyrpides N."/>
            <person name="Ivanova N."/>
            <person name="Pagani I."/>
            <person name="Kappler U."/>
            <person name="Woyke T."/>
        </authorList>
    </citation>
    <scope>NUCLEOTIDE SEQUENCE [LARGE SCALE GENOMIC DNA]</scope>
    <source>
        <strain evidence="6">DSM 14477 / JCM 11371 / ALM1</strain>
    </source>
</reference>
<dbReference type="CDD" id="cd10796">
    <property type="entry name" value="GH57N_APU"/>
    <property type="match status" value="1"/>
</dbReference>
<dbReference type="GO" id="GO:0005975">
    <property type="term" value="P:carbohydrate metabolic process"/>
    <property type="evidence" value="ECO:0007669"/>
    <property type="project" value="InterPro"/>
</dbReference>
<keyword evidence="2 3" id="KW-0119">Carbohydrate metabolism</keyword>
<dbReference type="Proteomes" id="UP000009232">
    <property type="component" value="Chromosome"/>
</dbReference>
<dbReference type="PANTHER" id="PTHR36306:SF1">
    <property type="entry name" value="ALPHA-AMYLASE-RELATED"/>
    <property type="match status" value="1"/>
</dbReference>
<sequence length="574" mass="64991">MSDLPKIKVVLCWHMHQPHYRDGLDGQYRLPWVYLHAIKDYTDMAALLEANPAARVVVNFAPVLLEQLDDYAEQLRYWRDGQHLMQDCMLNLLAGAKPIPSGVNGRLELVRACRRAYAPTMIDTLPAFARLLHLLEGLTEDSPIYREKMAYLNDGYFRDLLVWYHLAWMGASLRDSDARVKSLMAKERGYDQRDQADLIDVIYEAIAGIIPRYKSLWEKGQIELSMTPYGHPIVPLLIDFKSLEEAMPDAPKPQASHYPDGYARAKWHLEHGLKVFESHFGHQPKGVWLSEGAVSEAAVGLLDEMDFAWTASGEGVWRHSCERSQINPHDLACKRALYQPMQQGSKNCKIFFRDDGLSDFIGFQYKDWQAQDAAQDFAQHMANIANFLGAQASEHVVSVILDGENAWEYYPNNAQDFLTQLYAELAKHPQVELTTFSSALANGAKARHLPILKAGSWVYGSFSTWMGDPDKNRGWDLLVHAKQAYDKQVDAGALDASALQAATQQLAVCEGSDWFWWFGDYNPAGSVSDFDHLYRRHLTRLYQLLNLTPPDELEIPLSKGGGNAENAGTMRRNI</sequence>
<proteinExistence type="inferred from homology"/>
<name>F6D9N1_THICA</name>
<dbReference type="SUPFAM" id="SSF88713">
    <property type="entry name" value="Glycoside hydrolase/deacetylase"/>
    <property type="match status" value="1"/>
</dbReference>
<keyword evidence="5" id="KW-0378">Hydrolase</keyword>
<feature type="domain" description="Glycoside hydrolase family 57 N-terminal" evidence="4">
    <location>
        <begin position="11"/>
        <end position="441"/>
    </location>
</feature>
<dbReference type="KEGG" id="tcy:Thicy_1316"/>
<evidence type="ECO:0000313" key="5">
    <source>
        <dbReference type="EMBL" id="AEG32080.1"/>
    </source>
</evidence>
<dbReference type="PANTHER" id="PTHR36306">
    <property type="entry name" value="ALPHA-AMYLASE-RELATED-RELATED"/>
    <property type="match status" value="1"/>
</dbReference>
<gene>
    <name evidence="5" type="ordered locus">Thicy_1316</name>
</gene>
<evidence type="ECO:0000256" key="1">
    <source>
        <dbReference type="ARBA" id="ARBA00006821"/>
    </source>
</evidence>
<dbReference type="HOGENOM" id="CLU_005603_1_0_6"/>
<dbReference type="AlphaFoldDB" id="F6D9N1"/>
<dbReference type="Gene3D" id="3.20.110.10">
    <property type="entry name" value="Glycoside hydrolase 38, N terminal domain"/>
    <property type="match status" value="1"/>
</dbReference>
<evidence type="ECO:0000256" key="2">
    <source>
        <dbReference type="ARBA" id="ARBA00023277"/>
    </source>
</evidence>
<dbReference type="EMBL" id="CP002776">
    <property type="protein sequence ID" value="AEG32080.1"/>
    <property type="molecule type" value="Genomic_DNA"/>
</dbReference>
<evidence type="ECO:0000313" key="6">
    <source>
        <dbReference type="Proteomes" id="UP000009232"/>
    </source>
</evidence>
<dbReference type="InterPro" id="IPR011330">
    <property type="entry name" value="Glyco_hydro/deAcase_b/a-brl"/>
</dbReference>
<dbReference type="InterPro" id="IPR004300">
    <property type="entry name" value="Glyco_hydro_57_N"/>
</dbReference>
<dbReference type="InterPro" id="IPR052046">
    <property type="entry name" value="GH57_Enzymes"/>
</dbReference>
<dbReference type="OrthoDB" id="9759321at2"/>
<evidence type="ECO:0000256" key="3">
    <source>
        <dbReference type="RuleBase" id="RU361196"/>
    </source>
</evidence>
<accession>F6D9N1</accession>
<dbReference type="GO" id="GO:0016787">
    <property type="term" value="F:hydrolase activity"/>
    <property type="evidence" value="ECO:0007669"/>
    <property type="project" value="UniProtKB-KW"/>
</dbReference>
<dbReference type="eggNOG" id="COG1449">
    <property type="taxonomic scope" value="Bacteria"/>
</dbReference>